<accession>A0A381TJ41</accession>
<dbReference type="GO" id="GO:0043107">
    <property type="term" value="P:type IV pilus-dependent motility"/>
    <property type="evidence" value="ECO:0007669"/>
    <property type="project" value="InterPro"/>
</dbReference>
<dbReference type="GO" id="GO:0043683">
    <property type="term" value="P:type IV pilus assembly"/>
    <property type="evidence" value="ECO:0007669"/>
    <property type="project" value="InterPro"/>
</dbReference>
<organism evidence="1">
    <name type="scientific">marine metagenome</name>
    <dbReference type="NCBI Taxonomy" id="408172"/>
    <lineage>
        <taxon>unclassified sequences</taxon>
        <taxon>metagenomes</taxon>
        <taxon>ecological metagenomes</taxon>
    </lineage>
</organism>
<dbReference type="AlphaFoldDB" id="A0A381TJ41"/>
<protein>
    <submittedName>
        <fullName evidence="1">Uncharacterized protein</fullName>
    </submittedName>
</protein>
<reference evidence="1" key="1">
    <citation type="submission" date="2018-05" db="EMBL/GenBank/DDBJ databases">
        <authorList>
            <person name="Lanie J.A."/>
            <person name="Ng W.-L."/>
            <person name="Kazmierczak K.M."/>
            <person name="Andrzejewski T.M."/>
            <person name="Davidsen T.M."/>
            <person name="Wayne K.J."/>
            <person name="Tettelin H."/>
            <person name="Glass J.I."/>
            <person name="Rusch D."/>
            <person name="Podicherti R."/>
            <person name="Tsui H.-C.T."/>
            <person name="Winkler M.E."/>
        </authorList>
    </citation>
    <scope>NUCLEOTIDE SEQUENCE</scope>
</reference>
<dbReference type="Gene3D" id="3.30.70.60">
    <property type="match status" value="1"/>
</dbReference>
<evidence type="ECO:0000313" key="1">
    <source>
        <dbReference type="EMBL" id="SVA15849.1"/>
    </source>
</evidence>
<dbReference type="EMBL" id="UINC01004645">
    <property type="protein sequence ID" value="SVA15849.1"/>
    <property type="molecule type" value="Genomic_DNA"/>
</dbReference>
<dbReference type="InterPro" id="IPR007445">
    <property type="entry name" value="PilO"/>
</dbReference>
<dbReference type="Pfam" id="PF04350">
    <property type="entry name" value="PilO"/>
    <property type="match status" value="1"/>
</dbReference>
<sequence>MNRNSLLFGLTVLLTLTFWLSIKFSIGGKPLSLKKLELKQTELNEQFISAKILAEKLDQVYTLFSENLALSVADSLAEDSSLPFLKSLTDMMTKNDIIIKQIRPRSREKVGNYYSSPYEMTVKCSFENLGKFLAEMEKSPRLIAINELSIKNGIERIKNRVEENELMKQEIDLHISTLTLIKSKVKIIS</sequence>
<proteinExistence type="predicted"/>
<gene>
    <name evidence="1" type="ORF">METZ01_LOCUS68703</name>
</gene>
<dbReference type="InterPro" id="IPR014717">
    <property type="entry name" value="Transl_elong_EF1B/ribsomal_bS6"/>
</dbReference>
<name>A0A381TJ41_9ZZZZ</name>